<dbReference type="SMART" id="SM00448">
    <property type="entry name" value="REC"/>
    <property type="match status" value="1"/>
</dbReference>
<dbReference type="SUPFAM" id="SSF52172">
    <property type="entry name" value="CheY-like"/>
    <property type="match status" value="1"/>
</dbReference>
<proteinExistence type="predicted"/>
<feature type="modified residue" description="4-aspartylphosphate" evidence="2">
    <location>
        <position position="53"/>
    </location>
</feature>
<evidence type="ECO:0000259" key="3">
    <source>
        <dbReference type="PROSITE" id="PS50110"/>
    </source>
</evidence>
<protein>
    <submittedName>
        <fullName evidence="4">Response regulator</fullName>
    </submittedName>
</protein>
<dbReference type="EMBL" id="CP154858">
    <property type="protein sequence ID" value="XDT72354.1"/>
    <property type="molecule type" value="Genomic_DNA"/>
</dbReference>
<evidence type="ECO:0000256" key="2">
    <source>
        <dbReference type="PROSITE-ProRule" id="PRU00169"/>
    </source>
</evidence>
<evidence type="ECO:0000256" key="1">
    <source>
        <dbReference type="ARBA" id="ARBA00022553"/>
    </source>
</evidence>
<dbReference type="PROSITE" id="PS50110">
    <property type="entry name" value="RESPONSE_REGULATORY"/>
    <property type="match status" value="1"/>
</dbReference>
<reference evidence="4" key="1">
    <citation type="submission" date="2024-05" db="EMBL/GenBank/DDBJ databases">
        <title>Genome sequencing of novel strain.</title>
        <authorList>
            <person name="Ganbat D."/>
            <person name="Ganbat S."/>
            <person name="Lee S.-J."/>
        </authorList>
    </citation>
    <scope>NUCLEOTIDE SEQUENCE</scope>
    <source>
        <strain evidence="4">SMD15-11</strain>
    </source>
</reference>
<feature type="domain" description="Response regulatory" evidence="3">
    <location>
        <begin position="4"/>
        <end position="120"/>
    </location>
</feature>
<evidence type="ECO:0000313" key="4">
    <source>
        <dbReference type="EMBL" id="XDT72354.1"/>
    </source>
</evidence>
<accession>A0AB39UVG5</accession>
<dbReference type="InterPro" id="IPR011006">
    <property type="entry name" value="CheY-like_superfamily"/>
</dbReference>
<dbReference type="Pfam" id="PF00072">
    <property type="entry name" value="Response_reg"/>
    <property type="match status" value="1"/>
</dbReference>
<sequence length="121" mass="13435">MNRKILIVDDSQTDLTYLANIVRDAGFTPILASDGAEAVARARQEKPGMILMDIIMDGMDGFAACREITHDPALKDIPVVFVSSKKQKADHLWALKQGARALISKPYEQTQIVTEIERYCA</sequence>
<keyword evidence="1 2" id="KW-0597">Phosphoprotein</keyword>
<gene>
    <name evidence="4" type="ORF">AAIA72_16395</name>
</gene>
<name>A0AB39UVG5_9GAMM</name>
<dbReference type="PANTHER" id="PTHR44591">
    <property type="entry name" value="STRESS RESPONSE REGULATOR PROTEIN 1"/>
    <property type="match status" value="1"/>
</dbReference>
<dbReference type="GO" id="GO:0000160">
    <property type="term" value="P:phosphorelay signal transduction system"/>
    <property type="evidence" value="ECO:0007669"/>
    <property type="project" value="InterPro"/>
</dbReference>
<dbReference type="AlphaFoldDB" id="A0AB39UVG5"/>
<dbReference type="Gene3D" id="3.40.50.2300">
    <property type="match status" value="1"/>
</dbReference>
<dbReference type="InterPro" id="IPR001789">
    <property type="entry name" value="Sig_transdc_resp-reg_receiver"/>
</dbReference>
<dbReference type="InterPro" id="IPR050595">
    <property type="entry name" value="Bact_response_regulator"/>
</dbReference>
<organism evidence="4">
    <name type="scientific">Thermohahella caldifontis</name>
    <dbReference type="NCBI Taxonomy" id="3142973"/>
    <lineage>
        <taxon>Bacteria</taxon>
        <taxon>Pseudomonadati</taxon>
        <taxon>Pseudomonadota</taxon>
        <taxon>Gammaproteobacteria</taxon>
        <taxon>Oceanospirillales</taxon>
        <taxon>Hahellaceae</taxon>
        <taxon>Thermohahella</taxon>
    </lineage>
</organism>
<dbReference type="PANTHER" id="PTHR44591:SF20">
    <property type="entry name" value="PROTEIN PILH"/>
    <property type="match status" value="1"/>
</dbReference>
<dbReference type="RefSeq" id="WP_369601364.1">
    <property type="nucleotide sequence ID" value="NZ_CP154858.1"/>
</dbReference>
<dbReference type="KEGG" id="tcd:AAIA72_16395"/>